<sequence>MPRPGRPVPTPAERHRMPAYPEPMNEDHEGGRGGGTAPEGMSPGGTTLGRIAGALGAVLVAEGTGEITDVIIAEPGDSVVGMSGMLVLAVGLRGAAAADLVTAAGAAGAAGVAVRIDDGVPGEVRAAARAAGVAVLGVPAGLRWDKVEAEARREMIVRGGGADRRGDLYSLAQTVASLTHGLVSVEDTAHRVMAYAGPGEEADELRRRSILGRNCPEPYLALLREWGVYQRVRRGDEVVEVEARPEEGIRRRLVAGINAGTRPLGTIWLQEGDRPLAPGAERALRGAARLAGAQLVDHYYRGDSGARLRSREDLAHGLLTGRFNTAALAGHLGVAPASGASVVAVDLRDDRAWGDGTGRDARLAEAASIVAVHAAAYRRNALVAQACGQIYAMLPEAPGSAGSAAGGDASESALVRWATELVTALRQYTRTPVQAVVAGTAARLEDIPAVKLRGHQGLQILAGTPDRAVGTHSGLTSSLLVREVLELLAGHGTVRHPGLTSLVAHDAAHGTEMARSLRLYLDAFGDVGSVAKALNVHPNTLRYRVRKAVALSGIDLDDPEHRLAAMIQLRLVEGAEGTEGLGRPFPVNAAD</sequence>
<reference evidence="3" key="1">
    <citation type="journal article" date="2014" name="Int. J. Syst. Evol. Microbiol.">
        <title>Complete genome sequence of Corynebacterium casei LMG S-19264T (=DSM 44701T), isolated from a smear-ripened cheese.</title>
        <authorList>
            <consortium name="US DOE Joint Genome Institute (JGI-PGF)"/>
            <person name="Walter F."/>
            <person name="Albersmeier A."/>
            <person name="Kalinowski J."/>
            <person name="Ruckert C."/>
        </authorList>
    </citation>
    <scope>NUCLEOTIDE SEQUENCE</scope>
    <source>
        <strain evidence="3">JCM 4815</strain>
    </source>
</reference>
<name>A0A918PUA4_9ACTN</name>
<dbReference type="Proteomes" id="UP000622166">
    <property type="component" value="Unassembled WGS sequence"/>
</dbReference>
<protein>
    <submittedName>
        <fullName evidence="3">Transcriptional regulator</fullName>
    </submittedName>
</protein>
<feature type="region of interest" description="Disordered" evidence="1">
    <location>
        <begin position="1"/>
        <end position="46"/>
    </location>
</feature>
<reference evidence="3" key="2">
    <citation type="submission" date="2020-09" db="EMBL/GenBank/DDBJ databases">
        <authorList>
            <person name="Sun Q."/>
            <person name="Ohkuma M."/>
        </authorList>
    </citation>
    <scope>NUCLEOTIDE SEQUENCE</scope>
    <source>
        <strain evidence="3">JCM 4815</strain>
    </source>
</reference>
<proteinExistence type="predicted"/>
<dbReference type="Pfam" id="PF13556">
    <property type="entry name" value="HTH_30"/>
    <property type="match status" value="1"/>
</dbReference>
<feature type="compositionally biased region" description="Gly residues" evidence="1">
    <location>
        <begin position="32"/>
        <end position="46"/>
    </location>
</feature>
<evidence type="ECO:0000256" key="1">
    <source>
        <dbReference type="SAM" id="MobiDB-lite"/>
    </source>
</evidence>
<accession>A0A918PUA4</accession>
<evidence type="ECO:0000313" key="4">
    <source>
        <dbReference type="Proteomes" id="UP000622166"/>
    </source>
</evidence>
<dbReference type="PANTHER" id="PTHR33744:SF17">
    <property type="entry name" value="CONSERVED PROTEIN"/>
    <property type="match status" value="1"/>
</dbReference>
<gene>
    <name evidence="3" type="ORF">GCM10010365_49190</name>
</gene>
<dbReference type="Gene3D" id="1.10.10.2840">
    <property type="entry name" value="PucR C-terminal helix-turn-helix domain"/>
    <property type="match status" value="1"/>
</dbReference>
<keyword evidence="4" id="KW-1185">Reference proteome</keyword>
<dbReference type="InterPro" id="IPR042070">
    <property type="entry name" value="PucR_C-HTH_sf"/>
</dbReference>
<feature type="domain" description="PucR C-terminal helix-turn-helix" evidence="2">
    <location>
        <begin position="515"/>
        <end position="570"/>
    </location>
</feature>
<evidence type="ECO:0000313" key="3">
    <source>
        <dbReference type="EMBL" id="GGZ23072.1"/>
    </source>
</evidence>
<dbReference type="PANTHER" id="PTHR33744">
    <property type="entry name" value="CARBOHYDRATE DIACID REGULATOR"/>
    <property type="match status" value="1"/>
</dbReference>
<organism evidence="3 4">
    <name type="scientific">Streptomyces poonensis</name>
    <dbReference type="NCBI Taxonomy" id="68255"/>
    <lineage>
        <taxon>Bacteria</taxon>
        <taxon>Bacillati</taxon>
        <taxon>Actinomycetota</taxon>
        <taxon>Actinomycetes</taxon>
        <taxon>Kitasatosporales</taxon>
        <taxon>Streptomycetaceae</taxon>
        <taxon>Streptomyces</taxon>
    </lineage>
</organism>
<dbReference type="AlphaFoldDB" id="A0A918PUA4"/>
<dbReference type="InterPro" id="IPR051448">
    <property type="entry name" value="CdaR-like_regulators"/>
</dbReference>
<comment type="caution">
    <text evidence="3">The sequence shown here is derived from an EMBL/GenBank/DDBJ whole genome shotgun (WGS) entry which is preliminary data.</text>
</comment>
<evidence type="ECO:0000259" key="2">
    <source>
        <dbReference type="Pfam" id="PF13556"/>
    </source>
</evidence>
<feature type="compositionally biased region" description="Pro residues" evidence="1">
    <location>
        <begin position="1"/>
        <end position="10"/>
    </location>
</feature>
<dbReference type="InterPro" id="IPR025736">
    <property type="entry name" value="PucR_C-HTH_dom"/>
</dbReference>
<dbReference type="EMBL" id="BMVW01000010">
    <property type="protein sequence ID" value="GGZ23072.1"/>
    <property type="molecule type" value="Genomic_DNA"/>
</dbReference>